<evidence type="ECO:0000256" key="4">
    <source>
        <dbReference type="ARBA" id="ARBA00022801"/>
    </source>
</evidence>
<dbReference type="InterPro" id="IPR011335">
    <property type="entry name" value="Restrct_endonuc-II-like"/>
</dbReference>
<dbReference type="InterPro" id="IPR038726">
    <property type="entry name" value="PDDEXK_AddAB-type"/>
</dbReference>
<dbReference type="GO" id="GO:0033202">
    <property type="term" value="C:DNA helicase complex"/>
    <property type="evidence" value="ECO:0007669"/>
    <property type="project" value="TreeGrafter"/>
</dbReference>
<dbReference type="InterPro" id="IPR011604">
    <property type="entry name" value="PDDEXK-like_dom_sf"/>
</dbReference>
<evidence type="ECO:0000256" key="9">
    <source>
        <dbReference type="ARBA" id="ARBA00023204"/>
    </source>
</evidence>
<dbReference type="InterPro" id="IPR027417">
    <property type="entry name" value="P-loop_NTPase"/>
</dbReference>
<evidence type="ECO:0000313" key="18">
    <source>
        <dbReference type="Proteomes" id="UP000004322"/>
    </source>
</evidence>
<dbReference type="InterPro" id="IPR014017">
    <property type="entry name" value="DNA_helicase_UvrD-like_C"/>
</dbReference>
<dbReference type="eggNOG" id="COG1074">
    <property type="taxonomic scope" value="Bacteria"/>
</dbReference>
<comment type="catalytic activity">
    <reaction evidence="11 13">
        <text>Couples ATP hydrolysis with the unwinding of duplex DNA by translocating in the 3'-5' direction.</text>
        <dbReference type="EC" id="5.6.2.4"/>
    </reaction>
</comment>
<gene>
    <name evidence="13" type="primary">addA</name>
    <name evidence="17" type="ORF">STRCR_1191</name>
</gene>
<keyword evidence="1 13" id="KW-0540">Nuclease</keyword>
<dbReference type="GO" id="GO:0000724">
    <property type="term" value="P:double-strand break repair via homologous recombination"/>
    <property type="evidence" value="ECO:0007669"/>
    <property type="project" value="UniProtKB-UniRule"/>
</dbReference>
<organism evidence="17 18">
    <name type="scientific">Streptococcus criceti HS-6</name>
    <dbReference type="NCBI Taxonomy" id="873449"/>
    <lineage>
        <taxon>Bacteria</taxon>
        <taxon>Bacillati</taxon>
        <taxon>Bacillota</taxon>
        <taxon>Bacilli</taxon>
        <taxon>Lactobacillales</taxon>
        <taxon>Streptococcaceae</taxon>
        <taxon>Streptococcus</taxon>
    </lineage>
</organism>
<dbReference type="EMBL" id="AEUV02000002">
    <property type="protein sequence ID" value="EHI74439.1"/>
    <property type="molecule type" value="Genomic_DNA"/>
</dbReference>
<dbReference type="InterPro" id="IPR014016">
    <property type="entry name" value="UvrD-like_ATP-bd"/>
</dbReference>
<dbReference type="HAMAP" id="MF_01451">
    <property type="entry name" value="AddA"/>
    <property type="match status" value="1"/>
</dbReference>
<feature type="domain" description="UvrD-like helicase ATP-binding" evidence="15">
    <location>
        <begin position="29"/>
        <end position="504"/>
    </location>
</feature>
<keyword evidence="9 13" id="KW-0234">DNA repair</keyword>
<evidence type="ECO:0000259" key="16">
    <source>
        <dbReference type="PROSITE" id="PS51217"/>
    </source>
</evidence>
<dbReference type="GO" id="GO:0016887">
    <property type="term" value="F:ATP hydrolysis activity"/>
    <property type="evidence" value="ECO:0007669"/>
    <property type="project" value="RHEA"/>
</dbReference>
<accession>G5JTU2</accession>
<keyword evidence="18" id="KW-1185">Reference proteome</keyword>
<dbReference type="PROSITE" id="PS51217">
    <property type="entry name" value="UVRD_HELICASE_CTER"/>
    <property type="match status" value="1"/>
</dbReference>
<dbReference type="CDD" id="cd17932">
    <property type="entry name" value="DEXQc_UvrD"/>
    <property type="match status" value="1"/>
</dbReference>
<dbReference type="EC" id="3.1.-.-" evidence="13"/>
<dbReference type="Gene3D" id="3.40.50.300">
    <property type="entry name" value="P-loop containing nucleotide triphosphate hydrolases"/>
    <property type="match status" value="4"/>
</dbReference>
<proteinExistence type="inferred from homology"/>
<dbReference type="Pfam" id="PF13361">
    <property type="entry name" value="UvrD_C"/>
    <property type="match status" value="1"/>
</dbReference>
<feature type="domain" description="UvrD-like helicase C-terminal" evidence="16">
    <location>
        <begin position="530"/>
        <end position="820"/>
    </location>
</feature>
<feature type="binding site" evidence="14">
    <location>
        <begin position="50"/>
        <end position="57"/>
    </location>
    <ligand>
        <name>ATP</name>
        <dbReference type="ChEBI" id="CHEBI:30616"/>
    </ligand>
</feature>
<dbReference type="OrthoDB" id="9810135at2"/>
<evidence type="ECO:0000259" key="15">
    <source>
        <dbReference type="PROSITE" id="PS51198"/>
    </source>
</evidence>
<dbReference type="Proteomes" id="UP000004322">
    <property type="component" value="Unassembled WGS sequence"/>
</dbReference>
<comment type="catalytic activity">
    <reaction evidence="12 13">
        <text>ATP + H2O = ADP + phosphate + H(+)</text>
        <dbReference type="Rhea" id="RHEA:13065"/>
        <dbReference type="ChEBI" id="CHEBI:15377"/>
        <dbReference type="ChEBI" id="CHEBI:15378"/>
        <dbReference type="ChEBI" id="CHEBI:30616"/>
        <dbReference type="ChEBI" id="CHEBI:43474"/>
        <dbReference type="ChEBI" id="CHEBI:456216"/>
        <dbReference type="EC" id="5.6.2.4"/>
    </reaction>
</comment>
<dbReference type="RefSeq" id="WP_004227635.1">
    <property type="nucleotide sequence ID" value="NZ_AEUV02000002.1"/>
</dbReference>
<evidence type="ECO:0000256" key="6">
    <source>
        <dbReference type="ARBA" id="ARBA00022839"/>
    </source>
</evidence>
<comment type="subunit">
    <text evidence="13">Heterodimer of AddA and AddB/RexB.</text>
</comment>
<evidence type="ECO:0000256" key="7">
    <source>
        <dbReference type="ARBA" id="ARBA00022840"/>
    </source>
</evidence>
<dbReference type="Gene3D" id="1.10.486.10">
    <property type="entry name" value="PCRA, domain 4"/>
    <property type="match status" value="1"/>
</dbReference>
<keyword evidence="3 13" id="KW-0227">DNA damage</keyword>
<dbReference type="AlphaFoldDB" id="G5JTU2"/>
<comment type="caution">
    <text evidence="17">The sequence shown here is derived from an EMBL/GenBank/DDBJ whole genome shotgun (WGS) entry which is preliminary data.</text>
</comment>
<dbReference type="PANTHER" id="PTHR11070:SF48">
    <property type="entry name" value="ATP-DEPENDENT HELICASE_NUCLEASE SUBUNIT A"/>
    <property type="match status" value="1"/>
</dbReference>
<evidence type="ECO:0000256" key="5">
    <source>
        <dbReference type="ARBA" id="ARBA00022806"/>
    </source>
</evidence>
<dbReference type="GO" id="GO:0005524">
    <property type="term" value="F:ATP binding"/>
    <property type="evidence" value="ECO:0007669"/>
    <property type="project" value="UniProtKB-UniRule"/>
</dbReference>
<keyword evidence="10 13" id="KW-0413">Isomerase</keyword>
<evidence type="ECO:0000256" key="13">
    <source>
        <dbReference type="HAMAP-Rule" id="MF_01451"/>
    </source>
</evidence>
<comment type="cofactor">
    <cofactor evidence="13">
        <name>Mg(2+)</name>
        <dbReference type="ChEBI" id="CHEBI:18420"/>
    </cofactor>
</comment>
<sequence length="1229" mass="140457">MVRDRFLSPQEIEELKAQEMTLSQAEERLPRTPEQIEAIYSNGTNVLVSASAGSGKTFVMVERIIDMLKRGVNISQLFISTFTVKAAGELKERIEDKLIKEIAKTQDQALKQHLSAQLGDIQNADIGTMDAFAQKLVNTYGYSLGVSPNFRIMQDKSEQDILKNEVYGDLFTSYMTGPDSHIFKQTVRNFTGQGKDSTGFRQVVYAVHAFSQSTADPKAWLEETFLKSYQVDFDQQVDAYLAPFLQEQDFGKILDQAQGFFRDHLSAVRGQFKKSYKYLANVENLLEALANVNLQAPLDQLQEQLQAVKAITSISRGLTMSIGSCKDESLKAFATDYNQERPNYLAPILDLERALSTVEALRIYQPQALPLLKVLQAFVLDFSAQYLERKKQENAFEFSDIAHLAIEILETDEPIRQLYQDKYHEVMVDEYQDNNHMQERLLDLLSNGHNRFMVGDIKQSIYRFRQADPMIFQAKFQVYDRSEDFQIGKSQGLLIILKENFRSHLEVLAATNAVFARLMDQAVGEITYDQSHFLVAGHAQKAQPAPANRTQVFIYDQGQKEEQESSLGGESTLPELSVGEVKLVVKEIIRLHQEEGVPFDDITLLVPTRTRNDQILATFEQYGVPLVAESGTGHYLKSLEILVMLDTLRTINNPLQDQSLLALLKSPMFHFGEDLLTRISLQAKRGNFYDKLLLSLNRTGDHPDLLTPKLYEQVETFNQVLKSWRTFARTNSLHDLIWKIYNDKFYYDYVGALANGQQRQANLYTLTLRAHQFEKTGFKGLPRFINMIDQIIATDNDLADVEVALPKNAVQLMTAHKSKGLEFPYVFLLNLDKTFNQQDQRSRVILSRHNGVGIQYVADLAERFPEAKFDHVKVAMETLPYQINQRQLHRAMLSEQMRLLYVAMTRAETKLYLVGKGSQEKLADRYQGNRDQERLSIAGRETWTSFQDWFLALKQNFPEDDLGFDLSFISDQDLEEMGSLEPNLPMDVDDQTHNRQSETISQALEALENVEKLNQQYAAAINLPTVRTPSQIKKFYQPLMDEEGMDIMEKRTITPKFDLPSFGKQNQVTGAAIGSATHELMQRIPLKETLSLTDLQVALAQVQAEPAVKKRIDLKKIAHFFQQEALGQEIIAESDKVVREAPFAMLYKDRDSQEEMVIRGIVDGFIRYEDHIVLFDYKTDSYQNPTDLVHRYQGQMDLYAKALRDSFRIQQVDKYLVCLGGKEVVVQAL</sequence>
<evidence type="ECO:0000256" key="11">
    <source>
        <dbReference type="ARBA" id="ARBA00034617"/>
    </source>
</evidence>
<dbReference type="GO" id="GO:0003690">
    <property type="term" value="F:double-stranded DNA binding"/>
    <property type="evidence" value="ECO:0007669"/>
    <property type="project" value="UniProtKB-UniRule"/>
</dbReference>
<dbReference type="GO" id="GO:0005829">
    <property type="term" value="C:cytosol"/>
    <property type="evidence" value="ECO:0007669"/>
    <property type="project" value="TreeGrafter"/>
</dbReference>
<dbReference type="PANTHER" id="PTHR11070">
    <property type="entry name" value="UVRD / RECB / PCRA DNA HELICASE FAMILY MEMBER"/>
    <property type="match status" value="1"/>
</dbReference>
<dbReference type="STRING" id="873449.STRCR_1191"/>
<protein>
    <recommendedName>
        <fullName evidence="13">ATP-dependent helicase/nuclease subunit A</fullName>
        <ecNumber evidence="13">3.1.-.-</ecNumber>
        <ecNumber evidence="13">5.6.2.4</ecNumber>
    </recommendedName>
    <alternativeName>
        <fullName evidence="13">ATP-dependent helicase/nuclease AddA</fullName>
    </alternativeName>
    <alternativeName>
        <fullName evidence="13">DNA 3'-5' helicase AddA</fullName>
    </alternativeName>
</protein>
<keyword evidence="7 13" id="KW-0067">ATP-binding</keyword>
<keyword evidence="2 13" id="KW-0547">Nucleotide-binding</keyword>
<dbReference type="Pfam" id="PF00580">
    <property type="entry name" value="UvrD-helicase"/>
    <property type="match status" value="2"/>
</dbReference>
<comment type="similarity">
    <text evidence="13">Belongs to the helicase family. AddA subfamily.</text>
</comment>
<evidence type="ECO:0000256" key="14">
    <source>
        <dbReference type="PROSITE-ProRule" id="PRU00560"/>
    </source>
</evidence>
<dbReference type="SUPFAM" id="SSF52980">
    <property type="entry name" value="Restriction endonuclease-like"/>
    <property type="match status" value="1"/>
</dbReference>
<keyword evidence="5 13" id="KW-0347">Helicase</keyword>
<keyword evidence="4 13" id="KW-0378">Hydrolase</keyword>
<dbReference type="Pfam" id="PF12705">
    <property type="entry name" value="PDDEXK_1"/>
    <property type="match status" value="1"/>
</dbReference>
<dbReference type="EC" id="5.6.2.4" evidence="13"/>
<dbReference type="InterPro" id="IPR014152">
    <property type="entry name" value="AddA"/>
</dbReference>
<reference evidence="17" key="1">
    <citation type="submission" date="2011-07" db="EMBL/GenBank/DDBJ databases">
        <authorList>
            <person name="Stanhope M.J."/>
            <person name="Durkin A.S."/>
            <person name="Hostetler J."/>
            <person name="Kim M."/>
            <person name="Radune D."/>
            <person name="Singh I."/>
            <person name="Town C.D."/>
        </authorList>
    </citation>
    <scope>NUCLEOTIDE SEQUENCE [LARGE SCALE GENOMIC DNA]</scope>
    <source>
        <strain evidence="17">HS-6</strain>
    </source>
</reference>
<evidence type="ECO:0000256" key="1">
    <source>
        <dbReference type="ARBA" id="ARBA00022722"/>
    </source>
</evidence>
<dbReference type="PROSITE" id="PS51198">
    <property type="entry name" value="UVRD_HELICASE_ATP_BIND"/>
    <property type="match status" value="1"/>
</dbReference>
<dbReference type="NCBIfam" id="TIGR02785">
    <property type="entry name" value="addA_Gpos"/>
    <property type="match status" value="1"/>
</dbReference>
<evidence type="ECO:0000256" key="10">
    <source>
        <dbReference type="ARBA" id="ARBA00023235"/>
    </source>
</evidence>
<evidence type="ECO:0000256" key="12">
    <source>
        <dbReference type="ARBA" id="ARBA00048988"/>
    </source>
</evidence>
<keyword evidence="8 13" id="KW-0238">DNA-binding</keyword>
<evidence type="ECO:0000256" key="2">
    <source>
        <dbReference type="ARBA" id="ARBA00022741"/>
    </source>
</evidence>
<dbReference type="SUPFAM" id="SSF52540">
    <property type="entry name" value="P-loop containing nucleoside triphosphate hydrolases"/>
    <property type="match status" value="1"/>
</dbReference>
<evidence type="ECO:0000256" key="3">
    <source>
        <dbReference type="ARBA" id="ARBA00022763"/>
    </source>
</evidence>
<dbReference type="InterPro" id="IPR000212">
    <property type="entry name" value="DNA_helicase_UvrD/REP"/>
</dbReference>
<evidence type="ECO:0000313" key="17">
    <source>
        <dbReference type="EMBL" id="EHI74439.1"/>
    </source>
</evidence>
<evidence type="ECO:0000256" key="8">
    <source>
        <dbReference type="ARBA" id="ARBA00023125"/>
    </source>
</evidence>
<name>G5JTU2_STRCG</name>
<dbReference type="GO" id="GO:0008408">
    <property type="term" value="F:3'-5' exonuclease activity"/>
    <property type="evidence" value="ECO:0007669"/>
    <property type="project" value="UniProtKB-UniRule"/>
</dbReference>
<comment type="function">
    <text evidence="13">The heterodimer acts as both an ATP-dependent DNA helicase and an ATP-dependent, dual-direction single-stranded exonuclease. Recognizes the chi site generating a DNA molecule suitable for the initiation of homologous recombination. The AddA nuclease domain is required for chi fragment generation; this subunit has the helicase and 3' -&gt; 5' nuclease activities.</text>
</comment>
<dbReference type="Gene3D" id="3.90.320.10">
    <property type="match status" value="1"/>
</dbReference>
<keyword evidence="6 13" id="KW-0269">Exonuclease</keyword>
<dbReference type="GO" id="GO:0043138">
    <property type="term" value="F:3'-5' DNA helicase activity"/>
    <property type="evidence" value="ECO:0007669"/>
    <property type="project" value="UniProtKB-UniRule"/>
</dbReference>